<dbReference type="EMBL" id="RXIC02000024">
    <property type="protein sequence ID" value="KAB1208794.1"/>
    <property type="molecule type" value="Genomic_DNA"/>
</dbReference>
<evidence type="ECO:0000313" key="3">
    <source>
        <dbReference type="Proteomes" id="UP000516437"/>
    </source>
</evidence>
<evidence type="ECO:0000313" key="2">
    <source>
        <dbReference type="EMBL" id="KAB1208794.1"/>
    </source>
</evidence>
<feature type="region of interest" description="Disordered" evidence="1">
    <location>
        <begin position="1"/>
        <end position="23"/>
    </location>
</feature>
<sequence length="161" mass="17951">MEKPMQKNAVENHHHDSGPDTWRINSVGRIMNQGKVKKETRIWKHPEDLDGNLTQRIRRTYPGLEEVQRNLQRQLNKCKELHVVGPPRDIRIAFVPGTRQSPAPGAPPLLKYRRVGQGACLKDKPPWTKMKIGEGGQIAEEQNAPVFAAGLETGVAGAPEG</sequence>
<organism evidence="2 3">
    <name type="scientific">Morella rubra</name>
    <name type="common">Chinese bayberry</name>
    <dbReference type="NCBI Taxonomy" id="262757"/>
    <lineage>
        <taxon>Eukaryota</taxon>
        <taxon>Viridiplantae</taxon>
        <taxon>Streptophyta</taxon>
        <taxon>Embryophyta</taxon>
        <taxon>Tracheophyta</taxon>
        <taxon>Spermatophyta</taxon>
        <taxon>Magnoliopsida</taxon>
        <taxon>eudicotyledons</taxon>
        <taxon>Gunneridae</taxon>
        <taxon>Pentapetalae</taxon>
        <taxon>rosids</taxon>
        <taxon>fabids</taxon>
        <taxon>Fagales</taxon>
        <taxon>Myricaceae</taxon>
        <taxon>Morella</taxon>
    </lineage>
</organism>
<keyword evidence="3" id="KW-1185">Reference proteome</keyword>
<accession>A0A6A1V7K4</accession>
<protein>
    <submittedName>
        <fullName evidence="2">Uncharacterized protein</fullName>
    </submittedName>
</protein>
<gene>
    <name evidence="2" type="ORF">CJ030_MR6G007064</name>
</gene>
<feature type="compositionally biased region" description="Basic and acidic residues" evidence="1">
    <location>
        <begin position="1"/>
        <end position="18"/>
    </location>
</feature>
<reference evidence="2 3" key="1">
    <citation type="journal article" date="2019" name="Plant Biotechnol. J.">
        <title>The red bayberry genome and genetic basis of sex determination.</title>
        <authorList>
            <person name="Jia H.M."/>
            <person name="Jia H.J."/>
            <person name="Cai Q.L."/>
            <person name="Wang Y."/>
            <person name="Zhao H.B."/>
            <person name="Yang W.F."/>
            <person name="Wang G.Y."/>
            <person name="Li Y.H."/>
            <person name="Zhan D.L."/>
            <person name="Shen Y.T."/>
            <person name="Niu Q.F."/>
            <person name="Chang L."/>
            <person name="Qiu J."/>
            <person name="Zhao L."/>
            <person name="Xie H.B."/>
            <person name="Fu W.Y."/>
            <person name="Jin J."/>
            <person name="Li X.W."/>
            <person name="Jiao Y."/>
            <person name="Zhou C.C."/>
            <person name="Tu T."/>
            <person name="Chai C.Y."/>
            <person name="Gao J.L."/>
            <person name="Fan L.J."/>
            <person name="van de Weg E."/>
            <person name="Wang J.Y."/>
            <person name="Gao Z.S."/>
        </authorList>
    </citation>
    <scope>NUCLEOTIDE SEQUENCE [LARGE SCALE GENOMIC DNA]</scope>
    <source>
        <tissue evidence="2">Leaves</tissue>
    </source>
</reference>
<dbReference type="Proteomes" id="UP000516437">
    <property type="component" value="Chromosome 6"/>
</dbReference>
<name>A0A6A1V7K4_9ROSI</name>
<comment type="caution">
    <text evidence="2">The sequence shown here is derived from an EMBL/GenBank/DDBJ whole genome shotgun (WGS) entry which is preliminary data.</text>
</comment>
<dbReference type="AlphaFoldDB" id="A0A6A1V7K4"/>
<evidence type="ECO:0000256" key="1">
    <source>
        <dbReference type="SAM" id="MobiDB-lite"/>
    </source>
</evidence>
<proteinExistence type="predicted"/>